<keyword evidence="3" id="KW-1185">Reference proteome</keyword>
<sequence>MKGGLYGLNKNPLSVMVWMGMTEFGLNLILLARLYLLQDLLPFAKREENRLCGTNKWVFQQDGATPHTANIEIFPSNSPDCECE</sequence>
<organism evidence="2 3">
    <name type="scientific">Brachionus calyciflorus</name>
    <dbReference type="NCBI Taxonomy" id="104777"/>
    <lineage>
        <taxon>Eukaryota</taxon>
        <taxon>Metazoa</taxon>
        <taxon>Spiralia</taxon>
        <taxon>Gnathifera</taxon>
        <taxon>Rotifera</taxon>
        <taxon>Eurotatoria</taxon>
        <taxon>Monogononta</taxon>
        <taxon>Pseudotrocha</taxon>
        <taxon>Ploima</taxon>
        <taxon>Brachionidae</taxon>
        <taxon>Brachionus</taxon>
    </lineage>
</organism>
<dbReference type="EMBL" id="CAJNOC010007584">
    <property type="protein sequence ID" value="CAF1101600.1"/>
    <property type="molecule type" value="Genomic_DNA"/>
</dbReference>
<accession>A0A814P537</accession>
<dbReference type="Proteomes" id="UP000663879">
    <property type="component" value="Unassembled WGS sequence"/>
</dbReference>
<evidence type="ECO:0000313" key="2">
    <source>
        <dbReference type="EMBL" id="CAF1101600.1"/>
    </source>
</evidence>
<dbReference type="OrthoDB" id="10006939at2759"/>
<reference evidence="2" key="1">
    <citation type="submission" date="2021-02" db="EMBL/GenBank/DDBJ databases">
        <authorList>
            <person name="Nowell W R."/>
        </authorList>
    </citation>
    <scope>NUCLEOTIDE SEQUENCE</scope>
    <source>
        <strain evidence="2">Ploen Becks lab</strain>
    </source>
</reference>
<feature type="transmembrane region" description="Helical" evidence="1">
    <location>
        <begin position="15"/>
        <end position="36"/>
    </location>
</feature>
<keyword evidence="1" id="KW-1133">Transmembrane helix</keyword>
<dbReference type="InterPro" id="IPR036397">
    <property type="entry name" value="RNaseH_sf"/>
</dbReference>
<dbReference type="GO" id="GO:0003676">
    <property type="term" value="F:nucleic acid binding"/>
    <property type="evidence" value="ECO:0007669"/>
    <property type="project" value="InterPro"/>
</dbReference>
<keyword evidence="1" id="KW-0812">Transmembrane</keyword>
<gene>
    <name evidence="2" type="ORF">OXX778_LOCUS21177</name>
</gene>
<comment type="caution">
    <text evidence="2">The sequence shown here is derived from an EMBL/GenBank/DDBJ whole genome shotgun (WGS) entry which is preliminary data.</text>
</comment>
<evidence type="ECO:0000256" key="1">
    <source>
        <dbReference type="SAM" id="Phobius"/>
    </source>
</evidence>
<dbReference type="Gene3D" id="3.30.420.10">
    <property type="entry name" value="Ribonuclease H-like superfamily/Ribonuclease H"/>
    <property type="match status" value="1"/>
</dbReference>
<dbReference type="AlphaFoldDB" id="A0A814P537"/>
<feature type="non-terminal residue" evidence="2">
    <location>
        <position position="1"/>
    </location>
</feature>
<proteinExistence type="predicted"/>
<protein>
    <submittedName>
        <fullName evidence="2">Uncharacterized protein</fullName>
    </submittedName>
</protein>
<evidence type="ECO:0000313" key="3">
    <source>
        <dbReference type="Proteomes" id="UP000663879"/>
    </source>
</evidence>
<name>A0A814P537_9BILA</name>
<keyword evidence="1" id="KW-0472">Membrane</keyword>